<evidence type="ECO:0000313" key="1">
    <source>
        <dbReference type="EMBL" id="MBW0552619.1"/>
    </source>
</evidence>
<organism evidence="1 2">
    <name type="scientific">Austropuccinia psidii MF-1</name>
    <dbReference type="NCBI Taxonomy" id="1389203"/>
    <lineage>
        <taxon>Eukaryota</taxon>
        <taxon>Fungi</taxon>
        <taxon>Dikarya</taxon>
        <taxon>Basidiomycota</taxon>
        <taxon>Pucciniomycotina</taxon>
        <taxon>Pucciniomycetes</taxon>
        <taxon>Pucciniales</taxon>
        <taxon>Sphaerophragmiaceae</taxon>
        <taxon>Austropuccinia</taxon>
    </lineage>
</organism>
<dbReference type="AlphaFoldDB" id="A0A9Q3P8S1"/>
<proteinExistence type="predicted"/>
<evidence type="ECO:0000313" key="2">
    <source>
        <dbReference type="Proteomes" id="UP000765509"/>
    </source>
</evidence>
<comment type="caution">
    <text evidence="1">The sequence shown here is derived from an EMBL/GenBank/DDBJ whole genome shotgun (WGS) entry which is preliminary data.</text>
</comment>
<protein>
    <submittedName>
        <fullName evidence="1">Uncharacterized protein</fullName>
    </submittedName>
</protein>
<dbReference type="Proteomes" id="UP000765509">
    <property type="component" value="Unassembled WGS sequence"/>
</dbReference>
<dbReference type="OrthoDB" id="2749294at2759"/>
<name>A0A9Q3P8S1_9BASI</name>
<sequence>MTTLEFFKLEQLIMCITTENHSSNNRMAQKLEEMSVSFNSAMQHIGCMAHIIHLAARDGLNTLLHDLASPDNKIAPEDWINNCMSIEALLNSSDEMQLRYNSIIS</sequence>
<dbReference type="EMBL" id="AVOT02058818">
    <property type="protein sequence ID" value="MBW0552619.1"/>
    <property type="molecule type" value="Genomic_DNA"/>
</dbReference>
<reference evidence="1" key="1">
    <citation type="submission" date="2021-03" db="EMBL/GenBank/DDBJ databases">
        <title>Draft genome sequence of rust myrtle Austropuccinia psidii MF-1, a brazilian biotype.</title>
        <authorList>
            <person name="Quecine M.C."/>
            <person name="Pachon D.M.R."/>
            <person name="Bonatelli M.L."/>
            <person name="Correr F.H."/>
            <person name="Franceschini L.M."/>
            <person name="Leite T.F."/>
            <person name="Margarido G.R.A."/>
            <person name="Almeida C.A."/>
            <person name="Ferrarezi J.A."/>
            <person name="Labate C.A."/>
        </authorList>
    </citation>
    <scope>NUCLEOTIDE SEQUENCE</scope>
    <source>
        <strain evidence="1">MF-1</strain>
    </source>
</reference>
<keyword evidence="2" id="KW-1185">Reference proteome</keyword>
<accession>A0A9Q3P8S1</accession>
<gene>
    <name evidence="1" type="ORF">O181_092334</name>
</gene>